<protein>
    <submittedName>
        <fullName evidence="1">Uncharacterized protein</fullName>
    </submittedName>
</protein>
<organism evidence="1 2">
    <name type="scientific">Liquidambar formosana</name>
    <name type="common">Formosan gum</name>
    <dbReference type="NCBI Taxonomy" id="63359"/>
    <lineage>
        <taxon>Eukaryota</taxon>
        <taxon>Viridiplantae</taxon>
        <taxon>Streptophyta</taxon>
        <taxon>Embryophyta</taxon>
        <taxon>Tracheophyta</taxon>
        <taxon>Spermatophyta</taxon>
        <taxon>Magnoliopsida</taxon>
        <taxon>eudicotyledons</taxon>
        <taxon>Gunneridae</taxon>
        <taxon>Pentapetalae</taxon>
        <taxon>Saxifragales</taxon>
        <taxon>Altingiaceae</taxon>
        <taxon>Liquidambar</taxon>
    </lineage>
</organism>
<dbReference type="EMBL" id="JBBPBK010000006">
    <property type="protein sequence ID" value="KAK9283604.1"/>
    <property type="molecule type" value="Genomic_DNA"/>
</dbReference>
<comment type="caution">
    <text evidence="1">The sequence shown here is derived from an EMBL/GenBank/DDBJ whole genome shotgun (WGS) entry which is preliminary data.</text>
</comment>
<accession>A0AAP0RSX9</accession>
<evidence type="ECO:0000313" key="1">
    <source>
        <dbReference type="EMBL" id="KAK9283604.1"/>
    </source>
</evidence>
<keyword evidence="2" id="KW-1185">Reference proteome</keyword>
<reference evidence="1 2" key="1">
    <citation type="journal article" date="2024" name="Plant J.">
        <title>Genome sequences and population genomics reveal climatic adaptation and genomic divergence between two closely related sweetgum species.</title>
        <authorList>
            <person name="Xu W.Q."/>
            <person name="Ren C.Q."/>
            <person name="Zhang X.Y."/>
            <person name="Comes H.P."/>
            <person name="Liu X.H."/>
            <person name="Li Y.G."/>
            <person name="Kettle C.J."/>
            <person name="Jalonen R."/>
            <person name="Gaisberger H."/>
            <person name="Ma Y.Z."/>
            <person name="Qiu Y.X."/>
        </authorList>
    </citation>
    <scope>NUCLEOTIDE SEQUENCE [LARGE SCALE GENOMIC DNA]</scope>
    <source>
        <strain evidence="1">Hangzhou</strain>
    </source>
</reference>
<dbReference type="AlphaFoldDB" id="A0AAP0RSX9"/>
<evidence type="ECO:0000313" key="2">
    <source>
        <dbReference type="Proteomes" id="UP001415857"/>
    </source>
</evidence>
<name>A0AAP0RSX9_LIQFO</name>
<dbReference type="Proteomes" id="UP001415857">
    <property type="component" value="Unassembled WGS sequence"/>
</dbReference>
<gene>
    <name evidence="1" type="ORF">L1049_011854</name>
</gene>
<sequence length="160" mass="18335">MHNQKLNWSESTRHDSVSSDRVMNFVKGSAEQKMNFLGAAHGQAVRSGRDDDVNGKTFLDYSRSVDLSRMRDILDVWASVDGIGSPISWFIRLGLDLDFVIFVTKYTTNKYWTEPLNPELDLGYVTLLTFLVTQFKWIGPLSPKPRSKIWITGNLNRETF</sequence>
<proteinExistence type="predicted"/>